<evidence type="ECO:0000313" key="1">
    <source>
        <dbReference type="EMBL" id="CAG9314113.1"/>
    </source>
</evidence>
<protein>
    <submittedName>
        <fullName evidence="1">Uncharacterized protein</fullName>
    </submittedName>
</protein>
<dbReference type="Proteomes" id="UP001162131">
    <property type="component" value="Unassembled WGS sequence"/>
</dbReference>
<reference evidence="1" key="1">
    <citation type="submission" date="2021-09" db="EMBL/GenBank/DDBJ databases">
        <authorList>
            <consortium name="AG Swart"/>
            <person name="Singh M."/>
            <person name="Singh A."/>
            <person name="Seah K."/>
            <person name="Emmerich C."/>
        </authorList>
    </citation>
    <scope>NUCLEOTIDE SEQUENCE</scope>
    <source>
        <strain evidence="1">ATCC30299</strain>
    </source>
</reference>
<organism evidence="1 2">
    <name type="scientific">Blepharisma stoltei</name>
    <dbReference type="NCBI Taxonomy" id="1481888"/>
    <lineage>
        <taxon>Eukaryota</taxon>
        <taxon>Sar</taxon>
        <taxon>Alveolata</taxon>
        <taxon>Ciliophora</taxon>
        <taxon>Postciliodesmatophora</taxon>
        <taxon>Heterotrichea</taxon>
        <taxon>Heterotrichida</taxon>
        <taxon>Blepharismidae</taxon>
        <taxon>Blepharisma</taxon>
    </lineage>
</organism>
<evidence type="ECO:0000313" key="2">
    <source>
        <dbReference type="Proteomes" id="UP001162131"/>
    </source>
</evidence>
<proteinExistence type="predicted"/>
<dbReference type="EMBL" id="CAJZBQ010000011">
    <property type="protein sequence ID" value="CAG9314113.1"/>
    <property type="molecule type" value="Genomic_DNA"/>
</dbReference>
<keyword evidence="2" id="KW-1185">Reference proteome</keyword>
<accession>A0AAU9IKV2</accession>
<sequence>MNIWLVYYLDLHLDWWALSWLLSIENSKRTSLNLREVKKTRLSLEDLLSSIIKGAEGGSEKFDADDKLIQPYQDLN</sequence>
<name>A0AAU9IKV2_9CILI</name>
<dbReference type="AlphaFoldDB" id="A0AAU9IKV2"/>
<comment type="caution">
    <text evidence="1">The sequence shown here is derived from an EMBL/GenBank/DDBJ whole genome shotgun (WGS) entry which is preliminary data.</text>
</comment>
<gene>
    <name evidence="1" type="ORF">BSTOLATCC_MIC9910</name>
</gene>